<dbReference type="Pfam" id="PF00753">
    <property type="entry name" value="Lactamase_B"/>
    <property type="match status" value="1"/>
</dbReference>
<dbReference type="RefSeq" id="WP_166844859.1">
    <property type="nucleotide sequence ID" value="NZ_JAAONY010000002.1"/>
</dbReference>
<feature type="domain" description="Metallo-beta-lactamase" evidence="3">
    <location>
        <begin position="42"/>
        <end position="226"/>
    </location>
</feature>
<gene>
    <name evidence="4" type="ORF">HNR48_002116</name>
</gene>
<keyword evidence="5" id="KW-1185">Reference proteome</keyword>
<protein>
    <submittedName>
        <fullName evidence="4">Glyoxylase-like metal-dependent hydrolase (Beta-lactamase superfamily II)</fullName>
    </submittedName>
</protein>
<keyword evidence="4" id="KW-0378">Hydrolase</keyword>
<dbReference type="Gene3D" id="3.60.15.10">
    <property type="entry name" value="Ribonuclease Z/Hydroxyacylglutathione hydrolase-like"/>
    <property type="match status" value="1"/>
</dbReference>
<feature type="chain" id="PRO_5030933753" evidence="2">
    <location>
        <begin position="25"/>
        <end position="291"/>
    </location>
</feature>
<evidence type="ECO:0000256" key="1">
    <source>
        <dbReference type="SAM" id="Coils"/>
    </source>
</evidence>
<keyword evidence="1" id="KW-0175">Coiled coil</keyword>
<dbReference type="InterPro" id="IPR036866">
    <property type="entry name" value="RibonucZ/Hydroxyglut_hydro"/>
</dbReference>
<comment type="caution">
    <text evidence="4">The sequence shown here is derived from an EMBL/GenBank/DDBJ whole genome shotgun (WGS) entry which is preliminary data.</text>
</comment>
<accession>A0A7X0JUW2</accession>
<dbReference type="Proteomes" id="UP000528457">
    <property type="component" value="Unassembled WGS sequence"/>
</dbReference>
<dbReference type="CDD" id="cd07739">
    <property type="entry name" value="metallo-hydrolase-like_MBL-fold"/>
    <property type="match status" value="1"/>
</dbReference>
<reference evidence="4 5" key="1">
    <citation type="submission" date="2020-08" db="EMBL/GenBank/DDBJ databases">
        <title>Genomic Encyclopedia of Type Strains, Phase IV (KMG-IV): sequencing the most valuable type-strain genomes for metagenomic binning, comparative biology and taxonomic classification.</title>
        <authorList>
            <person name="Goeker M."/>
        </authorList>
    </citation>
    <scope>NUCLEOTIDE SEQUENCE [LARGE SCALE GENOMIC DNA]</scope>
    <source>
        <strain evidence="4 5">DSM 22368</strain>
    </source>
</reference>
<evidence type="ECO:0000259" key="3">
    <source>
        <dbReference type="SMART" id="SM00849"/>
    </source>
</evidence>
<dbReference type="SMART" id="SM00849">
    <property type="entry name" value="Lactamase_B"/>
    <property type="match status" value="1"/>
</dbReference>
<dbReference type="InterPro" id="IPR001279">
    <property type="entry name" value="Metallo-B-lactamas"/>
</dbReference>
<dbReference type="InterPro" id="IPR050855">
    <property type="entry name" value="NDM-1-like"/>
</dbReference>
<dbReference type="PANTHER" id="PTHR42951">
    <property type="entry name" value="METALLO-BETA-LACTAMASE DOMAIN-CONTAINING"/>
    <property type="match status" value="1"/>
</dbReference>
<dbReference type="AlphaFoldDB" id="A0A7X0JUW2"/>
<organism evidence="4 5">
    <name type="scientific">Pseudoteredinibacter isoporae</name>
    <dbReference type="NCBI Taxonomy" id="570281"/>
    <lineage>
        <taxon>Bacteria</taxon>
        <taxon>Pseudomonadati</taxon>
        <taxon>Pseudomonadota</taxon>
        <taxon>Gammaproteobacteria</taxon>
        <taxon>Cellvibrionales</taxon>
        <taxon>Cellvibrionaceae</taxon>
        <taxon>Pseudoteredinibacter</taxon>
    </lineage>
</organism>
<feature type="coiled-coil region" evidence="1">
    <location>
        <begin position="238"/>
        <end position="265"/>
    </location>
</feature>
<sequence>MNLSKFGQLILALIALSWNSGSLASKAPLELEVYRADENSFFVASVLVKGPTEAVLIDAQFTRAHAHQLVANILRSGKTLRSIYISHGDPDYYFGLEVIQQAFPDAEVYATEATRKHIESTLQKKLDFWGPKLAANGPKNVTLPQAIGKKILSVDGQELNIIGLETHPDRTFVWIPSIKAVVGGVPIYSQVHLWIADSPTKESRQQWNNILDQIEALRPEVIVPGHSTSSDKEGLKALEFTRQYLKDYEAELAKAKNSKSLINAINKQYPESQLNIALDIGAKVATGEMTW</sequence>
<name>A0A7X0JUW2_9GAMM</name>
<dbReference type="GO" id="GO:0016787">
    <property type="term" value="F:hydrolase activity"/>
    <property type="evidence" value="ECO:0007669"/>
    <property type="project" value="UniProtKB-KW"/>
</dbReference>
<proteinExistence type="predicted"/>
<keyword evidence="2" id="KW-0732">Signal</keyword>
<evidence type="ECO:0000256" key="2">
    <source>
        <dbReference type="SAM" id="SignalP"/>
    </source>
</evidence>
<evidence type="ECO:0000313" key="4">
    <source>
        <dbReference type="EMBL" id="MBB6521831.1"/>
    </source>
</evidence>
<evidence type="ECO:0000313" key="5">
    <source>
        <dbReference type="Proteomes" id="UP000528457"/>
    </source>
</evidence>
<dbReference type="InParanoid" id="A0A7X0JUW2"/>
<dbReference type="EMBL" id="JACHHT010000002">
    <property type="protein sequence ID" value="MBB6521831.1"/>
    <property type="molecule type" value="Genomic_DNA"/>
</dbReference>
<feature type="signal peptide" evidence="2">
    <location>
        <begin position="1"/>
        <end position="24"/>
    </location>
</feature>
<dbReference type="SUPFAM" id="SSF56281">
    <property type="entry name" value="Metallo-hydrolase/oxidoreductase"/>
    <property type="match status" value="1"/>
</dbReference>
<dbReference type="PANTHER" id="PTHR42951:SF14">
    <property type="entry name" value="METALLO-BETA-LACTAMASE SUPERFAMILY PROTEIN"/>
    <property type="match status" value="1"/>
</dbReference>